<dbReference type="AlphaFoldDB" id="B9WIQ9"/>
<name>B9WIQ9_CANDC</name>
<gene>
    <name evidence="2" type="ordered locus">Cd36_62070</name>
    <name evidence="3" type="ORF">CD36_62070</name>
</gene>
<feature type="region of interest" description="Disordered" evidence="1">
    <location>
        <begin position="235"/>
        <end position="257"/>
    </location>
</feature>
<dbReference type="eggNOG" id="ENOG502S3IE">
    <property type="taxonomic scope" value="Eukaryota"/>
</dbReference>
<dbReference type="KEGG" id="cdu:CD36_62070"/>
<dbReference type="RefSeq" id="XP_002420971.1">
    <property type="nucleotide sequence ID" value="XM_002420926.1"/>
</dbReference>
<evidence type="ECO:0000256" key="1">
    <source>
        <dbReference type="SAM" id="MobiDB-lite"/>
    </source>
</evidence>
<evidence type="ECO:0000313" key="2">
    <source>
        <dbReference type="CGD" id="CAL0000163127"/>
    </source>
</evidence>
<dbReference type="VEuPathDB" id="FungiDB:CD36_62070"/>
<protein>
    <submittedName>
        <fullName evidence="3">Uncharacterized protein YNL193W orthologue, putative</fullName>
    </submittedName>
</protein>
<dbReference type="OrthoDB" id="5328412at2759"/>
<organism evidence="3 4">
    <name type="scientific">Candida dubliniensis (strain CD36 / ATCC MYA-646 / CBS 7987 / NCPF 3949 / NRRL Y-17841)</name>
    <name type="common">Yeast</name>
    <dbReference type="NCBI Taxonomy" id="573826"/>
    <lineage>
        <taxon>Eukaryota</taxon>
        <taxon>Fungi</taxon>
        <taxon>Dikarya</taxon>
        <taxon>Ascomycota</taxon>
        <taxon>Saccharomycotina</taxon>
        <taxon>Pichiomycetes</taxon>
        <taxon>Debaryomycetaceae</taxon>
        <taxon>Candida/Lodderomyces clade</taxon>
        <taxon>Candida</taxon>
    </lineage>
</organism>
<proteinExistence type="predicted"/>
<dbReference type="HOGENOM" id="CLU_043057_0_0_1"/>
<dbReference type="GeneID" id="8048523"/>
<evidence type="ECO:0000313" key="4">
    <source>
        <dbReference type="Proteomes" id="UP000002605"/>
    </source>
</evidence>
<sequence>MAVDFSFAFSHFFLFWFSIIKWLLRKHHKQPSNMRIRRLPKKSEAKKVSLPSTATEYLEQGSIDEESGERWLGSDVSKCLRFFNKAYLNYLQAIKLDPKLLDAHYNSVRLLLHACQIFKRIPTSHEIAIENASLEVVQNISDIRIAYENSLNSAQRLDQVSNDLLYNYAIVYLEWLESQQEEEEETGSSVSFEQVVEVYDRVQGIFQNLLNSQLEELERFVNDLKSIDSNNIGGGDIYDGNSSSSGDETKQEELTSEEVVQPTDLFETVLSSYKLIQSVYESVSSNDLISSVSQLVSPLLEINDRVANELIIKYSEASHVNSMVSNITLKDVNELKLVKLNLLALAETDIFRSLDIWKIDNEIPETLPEKFMVVSDSLQALLDRNDINLSTINSQGTESDKDTFWKILTFQNNMLKKAQELLNDQMQSQKKSNLQSEDLGSLIAQISEVVIARADIELQRSSIKNYSQSVNNHSILMTNCKNLLKNAINIASLNGGLRERMMVKVNREQCKLEAVFRLCILENKTSVEELDRAMTRNKWVNELPNLKKSGLYDDFGLNKIIIP</sequence>
<dbReference type="CGD" id="CAL0000163127">
    <property type="gene designation" value="Cd36_62070"/>
</dbReference>
<accession>B9WIQ9</accession>
<reference evidence="3 4" key="1">
    <citation type="journal article" date="2009" name="Genome Res.">
        <title>Comparative genomics of the fungal pathogens Candida dubliniensis and Candida albicans.</title>
        <authorList>
            <person name="Jackson A.P."/>
            <person name="Gamble J.A."/>
            <person name="Yeomans T."/>
            <person name="Moran G.P."/>
            <person name="Saunders D."/>
            <person name="Harris D."/>
            <person name="Aslett M."/>
            <person name="Barrell J.F."/>
            <person name="Butler G."/>
            <person name="Citiulo F."/>
            <person name="Coleman D.C."/>
            <person name="de Groot P.W.J."/>
            <person name="Goodwin T.J."/>
            <person name="Quail M.A."/>
            <person name="McQuillan J."/>
            <person name="Munro C.A."/>
            <person name="Pain A."/>
            <person name="Poulter R.T."/>
            <person name="Rajandream M.A."/>
            <person name="Renauld H."/>
            <person name="Spiering M.J."/>
            <person name="Tivey A."/>
            <person name="Gow N.A.R."/>
            <person name="Barrell B."/>
            <person name="Sullivan D.J."/>
            <person name="Berriman M."/>
        </authorList>
    </citation>
    <scope>NUCLEOTIDE SEQUENCE [LARGE SCALE GENOMIC DNA]</scope>
    <source>
        <strain evidence="4">CD36 / ATCC MYA-646 / CBS 7987 / NCPF 3949 / NRRL Y-17841</strain>
    </source>
</reference>
<keyword evidence="4" id="KW-1185">Reference proteome</keyword>
<evidence type="ECO:0000313" key="3">
    <source>
        <dbReference type="EMBL" id="CAX41127.1"/>
    </source>
</evidence>
<dbReference type="EMBL" id="FM992693">
    <property type="protein sequence ID" value="CAX41127.1"/>
    <property type="molecule type" value="Genomic_DNA"/>
</dbReference>
<dbReference type="Proteomes" id="UP000002605">
    <property type="component" value="Chromosome 6"/>
</dbReference>